<comment type="caution">
    <text evidence="8">The sequence shown here is derived from an EMBL/GenBank/DDBJ whole genome shotgun (WGS) entry which is preliminary data.</text>
</comment>
<dbReference type="EMBL" id="JAVFCB010000005">
    <property type="protein sequence ID" value="MDQ4214233.1"/>
    <property type="molecule type" value="Genomic_DNA"/>
</dbReference>
<evidence type="ECO:0000256" key="4">
    <source>
        <dbReference type="ARBA" id="ARBA00013189"/>
    </source>
</evidence>
<dbReference type="SUPFAM" id="SSF51735">
    <property type="entry name" value="NAD(P)-binding Rossmann-fold domains"/>
    <property type="match status" value="1"/>
</dbReference>
<organism evidence="8 9">
    <name type="scientific">Microbacterium capsulatum</name>
    <dbReference type="NCBI Taxonomy" id="3041921"/>
    <lineage>
        <taxon>Bacteria</taxon>
        <taxon>Bacillati</taxon>
        <taxon>Actinomycetota</taxon>
        <taxon>Actinomycetes</taxon>
        <taxon>Micrococcales</taxon>
        <taxon>Microbacteriaceae</taxon>
        <taxon>Microbacterium</taxon>
    </lineage>
</organism>
<keyword evidence="6" id="KW-0520">NAD</keyword>
<dbReference type="PANTHER" id="PTHR43725">
    <property type="entry name" value="UDP-GLUCOSE 4-EPIMERASE"/>
    <property type="match status" value="1"/>
</dbReference>
<evidence type="ECO:0000256" key="5">
    <source>
        <dbReference type="ARBA" id="ARBA00018569"/>
    </source>
</evidence>
<protein>
    <recommendedName>
        <fullName evidence="5">UDP-glucose 4-epimerase</fullName>
        <ecNumber evidence="4">5.1.3.2</ecNumber>
    </recommendedName>
</protein>
<proteinExistence type="inferred from homology"/>
<sequence>MHVVDLAEGHVAALEKLDQVDGSRAWNLGTGVGTSVTQMIAAFESSTGRPIPYSVVPRREGDLPQSWADTTRAETELGWKAARGLAEMARDGWRWQSQNPNGFVG</sequence>
<name>A0ABU0XI42_9MICO</name>
<keyword evidence="9" id="KW-1185">Reference proteome</keyword>
<reference evidence="8 9" key="1">
    <citation type="submission" date="2023-08" db="EMBL/GenBank/DDBJ databases">
        <title>Microbacterium sp. nov., isolated from a waste landfill.</title>
        <authorList>
            <person name="Wen W."/>
        </authorList>
    </citation>
    <scope>NUCLEOTIDE SEQUENCE [LARGE SCALE GENOMIC DNA]</scope>
    <source>
        <strain evidence="8 9">ASV81</strain>
    </source>
</reference>
<evidence type="ECO:0000256" key="2">
    <source>
        <dbReference type="ARBA" id="ARBA00001911"/>
    </source>
</evidence>
<dbReference type="PANTHER" id="PTHR43725:SF47">
    <property type="entry name" value="UDP-GLUCOSE 4-EPIMERASE"/>
    <property type="match status" value="1"/>
</dbReference>
<evidence type="ECO:0000256" key="6">
    <source>
        <dbReference type="ARBA" id="ARBA00023027"/>
    </source>
</evidence>
<accession>A0ABU0XI42</accession>
<evidence type="ECO:0000313" key="8">
    <source>
        <dbReference type="EMBL" id="MDQ4214233.1"/>
    </source>
</evidence>
<dbReference type="RefSeq" id="WP_308489400.1">
    <property type="nucleotide sequence ID" value="NZ_JAVFCB010000005.1"/>
</dbReference>
<dbReference type="InterPro" id="IPR036291">
    <property type="entry name" value="NAD(P)-bd_dom_sf"/>
</dbReference>
<evidence type="ECO:0000313" key="9">
    <source>
        <dbReference type="Proteomes" id="UP001230289"/>
    </source>
</evidence>
<dbReference type="Proteomes" id="UP001230289">
    <property type="component" value="Unassembled WGS sequence"/>
</dbReference>
<evidence type="ECO:0000256" key="3">
    <source>
        <dbReference type="ARBA" id="ARBA00007637"/>
    </source>
</evidence>
<dbReference type="EC" id="5.1.3.2" evidence="4"/>
<evidence type="ECO:0000256" key="7">
    <source>
        <dbReference type="ARBA" id="ARBA00023235"/>
    </source>
</evidence>
<comment type="catalytic activity">
    <reaction evidence="1">
        <text>UDP-alpha-D-glucose = UDP-alpha-D-galactose</text>
        <dbReference type="Rhea" id="RHEA:22168"/>
        <dbReference type="ChEBI" id="CHEBI:58885"/>
        <dbReference type="ChEBI" id="CHEBI:66914"/>
        <dbReference type="EC" id="5.1.3.2"/>
    </reaction>
</comment>
<evidence type="ECO:0000256" key="1">
    <source>
        <dbReference type="ARBA" id="ARBA00000083"/>
    </source>
</evidence>
<dbReference type="Gene3D" id="3.90.25.10">
    <property type="entry name" value="UDP-galactose 4-epimerase, domain 1"/>
    <property type="match status" value="1"/>
</dbReference>
<comment type="similarity">
    <text evidence="3">Belongs to the NAD(P)-dependent epimerase/dehydratase family.</text>
</comment>
<comment type="cofactor">
    <cofactor evidence="2">
        <name>NAD(+)</name>
        <dbReference type="ChEBI" id="CHEBI:57540"/>
    </cofactor>
</comment>
<keyword evidence="7" id="KW-0413">Isomerase</keyword>
<gene>
    <name evidence="8" type="ORF">RBR11_09935</name>
</gene>